<dbReference type="VEuPathDB" id="CryptoDB:Cvel_25312"/>
<dbReference type="InterPro" id="IPR009050">
    <property type="entry name" value="Globin-like_sf"/>
</dbReference>
<evidence type="ECO:0000256" key="2">
    <source>
        <dbReference type="SAM" id="MobiDB-lite"/>
    </source>
</evidence>
<organism evidence="5">
    <name type="scientific">Chromera velia CCMP2878</name>
    <dbReference type="NCBI Taxonomy" id="1169474"/>
    <lineage>
        <taxon>Eukaryota</taxon>
        <taxon>Sar</taxon>
        <taxon>Alveolata</taxon>
        <taxon>Colpodellida</taxon>
        <taxon>Chromeraceae</taxon>
        <taxon>Chromera</taxon>
    </lineage>
</organism>
<feature type="compositionally biased region" description="Gly residues" evidence="2">
    <location>
        <begin position="566"/>
        <end position="576"/>
    </location>
</feature>
<feature type="transmembrane region" description="Helical" evidence="3">
    <location>
        <begin position="1209"/>
        <end position="1231"/>
    </location>
</feature>
<feature type="compositionally biased region" description="Basic and acidic residues" evidence="2">
    <location>
        <begin position="1370"/>
        <end position="1379"/>
    </location>
</feature>
<dbReference type="SUPFAM" id="SSF46458">
    <property type="entry name" value="Globin-like"/>
    <property type="match status" value="2"/>
</dbReference>
<proteinExistence type="predicted"/>
<reference evidence="5" key="1">
    <citation type="submission" date="2014-11" db="EMBL/GenBank/DDBJ databases">
        <title>Molecular phylogeny of cliff fern family Woodsiaceae with morphological implications.</title>
        <authorList>
            <person name="Shao Y.-Z."/>
            <person name="Wei R."/>
            <person name="Zhang X.-C."/>
        </authorList>
    </citation>
    <scope>NUCLEOTIDE SEQUENCE</scope>
</reference>
<feature type="compositionally biased region" description="Basic and acidic residues" evidence="2">
    <location>
        <begin position="136"/>
        <end position="150"/>
    </location>
</feature>
<feature type="domain" description="Globin" evidence="4">
    <location>
        <begin position="689"/>
        <end position="793"/>
    </location>
</feature>
<accession>A0A0K6S8P3</accession>
<dbReference type="Gene3D" id="1.10.490.10">
    <property type="entry name" value="Globins"/>
    <property type="match status" value="2"/>
</dbReference>
<dbReference type="InterPro" id="IPR000971">
    <property type="entry name" value="Globin"/>
</dbReference>
<dbReference type="GO" id="GO:0020037">
    <property type="term" value="F:heme binding"/>
    <property type="evidence" value="ECO:0007669"/>
    <property type="project" value="InterPro"/>
</dbReference>
<gene>
    <name evidence="5" type="ORF">Cvel_25312.t1.CR1</name>
</gene>
<feature type="transmembrane region" description="Helical" evidence="3">
    <location>
        <begin position="1113"/>
        <end position="1143"/>
    </location>
</feature>
<dbReference type="InterPro" id="IPR012292">
    <property type="entry name" value="Globin/Proto"/>
</dbReference>
<dbReference type="PANTHER" id="PTHR10582:SF2">
    <property type="entry name" value="INACTIVE"/>
    <property type="match status" value="1"/>
</dbReference>
<keyword evidence="3" id="KW-0812">Transmembrane</keyword>
<dbReference type="GO" id="GO:0019825">
    <property type="term" value="F:oxygen binding"/>
    <property type="evidence" value="ECO:0007669"/>
    <property type="project" value="InterPro"/>
</dbReference>
<dbReference type="PhylomeDB" id="A0A0K6S8P3"/>
<feature type="region of interest" description="Disordered" evidence="2">
    <location>
        <begin position="1369"/>
        <end position="1395"/>
    </location>
</feature>
<feature type="transmembrane region" description="Helical" evidence="3">
    <location>
        <begin position="980"/>
        <end position="1001"/>
    </location>
</feature>
<feature type="transmembrane region" description="Helical" evidence="3">
    <location>
        <begin position="1183"/>
        <end position="1202"/>
    </location>
</feature>
<evidence type="ECO:0000256" key="3">
    <source>
        <dbReference type="SAM" id="Phobius"/>
    </source>
</evidence>
<feature type="transmembrane region" description="Helical" evidence="3">
    <location>
        <begin position="1155"/>
        <end position="1177"/>
    </location>
</feature>
<feature type="transmembrane region" description="Helical" evidence="3">
    <location>
        <begin position="1064"/>
        <end position="1081"/>
    </location>
</feature>
<feature type="region of interest" description="Disordered" evidence="2">
    <location>
        <begin position="1"/>
        <end position="72"/>
    </location>
</feature>
<evidence type="ECO:0000259" key="4">
    <source>
        <dbReference type="Pfam" id="PF00042"/>
    </source>
</evidence>
<dbReference type="GO" id="GO:0005216">
    <property type="term" value="F:monoatomic ion channel activity"/>
    <property type="evidence" value="ECO:0007669"/>
    <property type="project" value="InterPro"/>
</dbReference>
<evidence type="ECO:0000313" key="5">
    <source>
        <dbReference type="EMBL" id="CUC09918.1"/>
    </source>
</evidence>
<dbReference type="Pfam" id="PF00042">
    <property type="entry name" value="Globin"/>
    <property type="match status" value="1"/>
</dbReference>
<feature type="compositionally biased region" description="Low complexity" evidence="2">
    <location>
        <begin position="53"/>
        <end position="70"/>
    </location>
</feature>
<protein>
    <recommendedName>
        <fullName evidence="4">Globin domain-containing protein</fullName>
    </recommendedName>
</protein>
<keyword evidence="3" id="KW-1133">Transmembrane helix</keyword>
<dbReference type="PANTHER" id="PTHR10582">
    <property type="entry name" value="TRANSIENT RECEPTOR POTENTIAL ION CHANNEL PROTEIN"/>
    <property type="match status" value="1"/>
</dbReference>
<dbReference type="GO" id="GO:0098703">
    <property type="term" value="P:calcium ion import across plasma membrane"/>
    <property type="evidence" value="ECO:0007669"/>
    <property type="project" value="TreeGrafter"/>
</dbReference>
<feature type="compositionally biased region" description="Acidic residues" evidence="2">
    <location>
        <begin position="1"/>
        <end position="10"/>
    </location>
</feature>
<feature type="region of interest" description="Disordered" evidence="2">
    <location>
        <begin position="123"/>
        <end position="235"/>
    </location>
</feature>
<dbReference type="GO" id="GO:0005886">
    <property type="term" value="C:plasma membrane"/>
    <property type="evidence" value="ECO:0007669"/>
    <property type="project" value="TreeGrafter"/>
</dbReference>
<dbReference type="InterPro" id="IPR044399">
    <property type="entry name" value="Mb-like_M"/>
</dbReference>
<feature type="compositionally biased region" description="Polar residues" evidence="2">
    <location>
        <begin position="1382"/>
        <end position="1395"/>
    </location>
</feature>
<evidence type="ECO:0000256" key="1">
    <source>
        <dbReference type="ARBA" id="ARBA00022737"/>
    </source>
</evidence>
<dbReference type="CDD" id="cd01040">
    <property type="entry name" value="Mb-like"/>
    <property type="match status" value="1"/>
</dbReference>
<keyword evidence="1" id="KW-0677">Repeat</keyword>
<sequence>MAGVWGDEDPLPPPVEAGEVPTPELLDEEGGGGEMGDVDAPPPSVRRVSRDLSGTAGHTSDTSSSSTSRGCPFGHRAGMQAGLICGGKEYICCAVQFQVDGAEDADSTGDDQSVPLCPFGFDEGNPLLPFTRRGGRRGDRGRERERERQQRLPTVSEEGGSIGVPDREEFPSAASRQQPETLREELHTAPPGGDGSEESSGSDGGRRYGGLMLPDPSEEAGGLGFPSSPAIGDGENVSVDLENELEGQLARDESAHLAEALDRVLYDNIARLAPPIASRWTKGRHQLAMSFESMITAMVAYANDRSSLEAQTKYLCIRHAHYIGKTEIMPVMQQALISSLEQMLGEEWNLDLETNWVKLWDIASDIMNKSVSVAQKRMAQVFQEWALVTDQLGTAAFTAKLQANLVTQMMLHAGGSNHAAGGMVTKQGLAEDLSDLLGEAVEQLKDVERLRGSPNSLGLDLKSLFSRFGSVPDLVKVGTVVIQTIREVTSQNWSPVSEDAWNWIWGLIVEENSRKMKPGDKNVFIASVNFLQRKVEVELAMGKGGSNESLDFFVEEGGGSDKRKGGAGNSTGGGGASSSADHEDLRGRRKSAASMGGDEFIEESDAGYQAGKRRSILNVFSQMRRKSSVGLSKVFGKTKTVETLRTDQDKSGVDDQSERDRAIRTREIEERQRKGIYVKSRVSYEIGLRFFGNLFRRAPSFRRIFIRTLETYAKLMEQILGYMLDHVDNPSLMFASDSNKELAIRHIRFGVRPADVPVFGQVFLDTLASIGGMNWSADYTRVWSLFWHCVSSAFCDVIKAGNHPVTRALILGEEEELRLALSEAPRSVRIKWACQVDVMGNLRSPLYWAIEEGKIQMARLILTDTLAIRADRSGYYYGMKDLWEHHPDLVDVLCSQAGSLIPTMLDGHMWCSDQVVGGRRKVNFYIRELWGDPRLKSSGENVFETVLAKLVDHGNPSIFLHPVIEYILEAKWKLFAKRRFLAQQSVYILQLALWMFGYVGIPEVTMAAFAFRAGSWLLSILYSGAHIWISMKQLMSGATTHDFFGHKTRFPVPHHLSDNSFNPLRLMVSALLLAAAGLELTEGGLNALQQEIPYYVYRNGGELVDNLGGSDPWVVLSALTGILLWMLAVQACMAFNALAAFYAAIGNLIGDIAKFLIVMVGMVMAFNCATNLIAAHLLEFSNLGRGFITIYALMLGIWFPDFEGRHNDIFLHCLFITFATIAMLILLNLLIAQLASSYANQLTVMAGLAKMARAQQVIEIEAQLSLDRRVQLADGLKFDQPLTFSSKTDVGPPGGVQVMMGSDFLPPGLDKLGNGTADRMERHIHEVNAGPLAPWPHEMGEGDQRDFEQAVEKQLKTLVVNSQKILKGLKRGETRKRAASDASHSVVSGRSGTNL</sequence>
<name>A0A0K6S8P3_9ALVE</name>
<feature type="region of interest" description="Disordered" evidence="2">
    <location>
        <begin position="551"/>
        <end position="597"/>
    </location>
</feature>
<dbReference type="InterPro" id="IPR024862">
    <property type="entry name" value="TRPV"/>
</dbReference>
<keyword evidence="3" id="KW-0472">Membrane</keyword>
<feature type="transmembrane region" description="Helical" evidence="3">
    <location>
        <begin position="1007"/>
        <end position="1029"/>
    </location>
</feature>
<dbReference type="EMBL" id="CDMZ01002038">
    <property type="protein sequence ID" value="CUC09918.1"/>
    <property type="molecule type" value="Genomic_DNA"/>
</dbReference>